<dbReference type="SMART" id="SM00091">
    <property type="entry name" value="PAS"/>
    <property type="match status" value="1"/>
</dbReference>
<evidence type="ECO:0000259" key="9">
    <source>
        <dbReference type="PROSITE" id="PS50113"/>
    </source>
</evidence>
<feature type="coiled-coil region" evidence="6">
    <location>
        <begin position="125"/>
        <end position="159"/>
    </location>
</feature>
<name>A0AAV4LBB2_9BACL</name>
<keyword evidence="11" id="KW-1185">Reference proteome</keyword>
<dbReference type="PROSITE" id="PS50112">
    <property type="entry name" value="PAS"/>
    <property type="match status" value="1"/>
</dbReference>
<dbReference type="InterPro" id="IPR013767">
    <property type="entry name" value="PAS_fold"/>
</dbReference>
<dbReference type="Gene3D" id="3.30.450.20">
    <property type="entry name" value="PAS domain"/>
    <property type="match status" value="1"/>
</dbReference>
<evidence type="ECO:0000313" key="11">
    <source>
        <dbReference type="Proteomes" id="UP001057291"/>
    </source>
</evidence>
<evidence type="ECO:0000313" key="10">
    <source>
        <dbReference type="EMBL" id="GIM44981.1"/>
    </source>
</evidence>
<evidence type="ECO:0000256" key="3">
    <source>
        <dbReference type="ARBA" id="ARBA00023015"/>
    </source>
</evidence>
<keyword evidence="6" id="KW-0175">Coiled coil</keyword>
<feature type="domain" description="Sigma-54 factor interaction" evidence="7">
    <location>
        <begin position="160"/>
        <end position="388"/>
    </location>
</feature>
<dbReference type="InterPro" id="IPR058031">
    <property type="entry name" value="AAA_lid_NorR"/>
</dbReference>
<dbReference type="CDD" id="cd00130">
    <property type="entry name" value="PAS"/>
    <property type="match status" value="1"/>
</dbReference>
<evidence type="ECO:0000256" key="5">
    <source>
        <dbReference type="ARBA" id="ARBA00023163"/>
    </source>
</evidence>
<feature type="domain" description="PAC" evidence="9">
    <location>
        <begin position="83"/>
        <end position="134"/>
    </location>
</feature>
<dbReference type="PROSITE" id="PS50113">
    <property type="entry name" value="PAC"/>
    <property type="match status" value="1"/>
</dbReference>
<sequence length="478" mass="54668">MGMNDAEVREHSFQLKEHEWEEIFNSCFDGIWVADGEGKTILVNEAYERLSGVKAKNVLGRSAQELIEAGVLSHSAIPGVIETQKPVTIINKMGGKQLLVTGVPVFDENHKLSRVVCNVRDITQLTELQKEIEKKSELINHYEMEIKKLQEQLQTLDNAPVTRSQAMVHLFETAKRVASTHSTVLILGESGVGKEVLANWIHRMSPRSSQPYIKVNCSVLPENLIESELFGYEKGAFTGAQSSKAGLFEAADKGTIFLDEIGELPLNMQAKLLRVLQEKEIQRIGARQTIHVDVRVIAATNRSLEKMVAEGLFREDLYYRLHVVPFTIPPLRERKEDIPLLISQFLNEFGRIYNREVEMSPVVFDKFMNYHWPGNVRELKNMIERLVVITTKKEITLEDLPEFLRMSPASPDSLWETPSLTTAVKHYEKQLIIKTLEKCRSIRQASQLLKVDHSTLVRKIRHLEIDYKSILGKRFFRK</sequence>
<keyword evidence="5" id="KW-0804">Transcription</keyword>
<dbReference type="InterPro" id="IPR027417">
    <property type="entry name" value="P-loop_NTPase"/>
</dbReference>
<dbReference type="InterPro" id="IPR025943">
    <property type="entry name" value="Sigma_54_int_dom_ATP-bd_2"/>
</dbReference>
<dbReference type="InterPro" id="IPR035965">
    <property type="entry name" value="PAS-like_dom_sf"/>
</dbReference>
<dbReference type="PROSITE" id="PS00675">
    <property type="entry name" value="SIGMA54_INTERACT_1"/>
    <property type="match status" value="1"/>
</dbReference>
<keyword evidence="1" id="KW-0547">Nucleotide-binding</keyword>
<dbReference type="EMBL" id="BOQE01000001">
    <property type="protein sequence ID" value="GIM44981.1"/>
    <property type="molecule type" value="Genomic_DNA"/>
</dbReference>
<evidence type="ECO:0000256" key="4">
    <source>
        <dbReference type="ARBA" id="ARBA00023125"/>
    </source>
</evidence>
<dbReference type="InterPro" id="IPR025662">
    <property type="entry name" value="Sigma_54_int_dom_ATP-bd_1"/>
</dbReference>
<keyword evidence="2" id="KW-0067">ATP-binding</keyword>
<dbReference type="Proteomes" id="UP001057291">
    <property type="component" value="Unassembled WGS sequence"/>
</dbReference>
<dbReference type="CDD" id="cd00009">
    <property type="entry name" value="AAA"/>
    <property type="match status" value="1"/>
</dbReference>
<proteinExistence type="predicted"/>
<comment type="caution">
    <text evidence="10">The sequence shown here is derived from an EMBL/GenBank/DDBJ whole genome shotgun (WGS) entry which is preliminary data.</text>
</comment>
<evidence type="ECO:0000256" key="6">
    <source>
        <dbReference type="SAM" id="Coils"/>
    </source>
</evidence>
<feature type="domain" description="PAS" evidence="8">
    <location>
        <begin position="16"/>
        <end position="62"/>
    </location>
</feature>
<evidence type="ECO:0000259" key="8">
    <source>
        <dbReference type="PROSITE" id="PS50112"/>
    </source>
</evidence>
<dbReference type="InterPro" id="IPR009057">
    <property type="entry name" value="Homeodomain-like_sf"/>
</dbReference>
<dbReference type="SUPFAM" id="SSF55785">
    <property type="entry name" value="PYP-like sensor domain (PAS domain)"/>
    <property type="match status" value="1"/>
</dbReference>
<accession>A0AAV4LBB2</accession>
<dbReference type="Pfam" id="PF00158">
    <property type="entry name" value="Sigma54_activat"/>
    <property type="match status" value="1"/>
</dbReference>
<dbReference type="PROSITE" id="PS00688">
    <property type="entry name" value="SIGMA54_INTERACT_3"/>
    <property type="match status" value="1"/>
</dbReference>
<keyword evidence="3" id="KW-0805">Transcription regulation</keyword>
<dbReference type="Gene3D" id="1.10.8.60">
    <property type="match status" value="1"/>
</dbReference>
<dbReference type="InterPro" id="IPR002078">
    <property type="entry name" value="Sigma_54_int"/>
</dbReference>
<dbReference type="SMART" id="SM00382">
    <property type="entry name" value="AAA"/>
    <property type="match status" value="1"/>
</dbReference>
<dbReference type="PANTHER" id="PTHR32071:SF57">
    <property type="entry name" value="C4-DICARBOXYLATE TRANSPORT TRANSCRIPTIONAL REGULATORY PROTEIN DCTD"/>
    <property type="match status" value="1"/>
</dbReference>
<reference evidence="10" key="1">
    <citation type="journal article" date="2023" name="Int. J. Syst. Evol. Microbiol.">
        <title>Collibacillus ludicampi gen. nov., sp. nov., a new soil bacterium of the family Alicyclobacillaceae.</title>
        <authorList>
            <person name="Jojima T."/>
            <person name="Ioku Y."/>
            <person name="Fukuta Y."/>
            <person name="Shirasaka N."/>
            <person name="Matsumura Y."/>
            <person name="Mori M."/>
        </authorList>
    </citation>
    <scope>NUCLEOTIDE SEQUENCE</scope>
    <source>
        <strain evidence="10">TP075</strain>
    </source>
</reference>
<dbReference type="PROSITE" id="PS50045">
    <property type="entry name" value="SIGMA54_INTERACT_4"/>
    <property type="match status" value="1"/>
</dbReference>
<dbReference type="Pfam" id="PF25601">
    <property type="entry name" value="AAA_lid_14"/>
    <property type="match status" value="1"/>
</dbReference>
<dbReference type="InterPro" id="IPR003593">
    <property type="entry name" value="AAA+_ATPase"/>
</dbReference>
<dbReference type="FunFam" id="3.40.50.300:FF:000006">
    <property type="entry name" value="DNA-binding transcriptional regulator NtrC"/>
    <property type="match status" value="1"/>
</dbReference>
<keyword evidence="4" id="KW-0238">DNA-binding</keyword>
<dbReference type="Gene3D" id="3.40.50.300">
    <property type="entry name" value="P-loop containing nucleotide triphosphate hydrolases"/>
    <property type="match status" value="1"/>
</dbReference>
<organism evidence="10 11">
    <name type="scientific">Collibacillus ludicampi</name>
    <dbReference type="NCBI Taxonomy" id="2771369"/>
    <lineage>
        <taxon>Bacteria</taxon>
        <taxon>Bacillati</taxon>
        <taxon>Bacillota</taxon>
        <taxon>Bacilli</taxon>
        <taxon>Bacillales</taxon>
        <taxon>Alicyclobacillaceae</taxon>
        <taxon>Collibacillus</taxon>
    </lineage>
</organism>
<dbReference type="PROSITE" id="PS00676">
    <property type="entry name" value="SIGMA54_INTERACT_2"/>
    <property type="match status" value="1"/>
</dbReference>
<evidence type="ECO:0000256" key="1">
    <source>
        <dbReference type="ARBA" id="ARBA00022741"/>
    </source>
</evidence>
<dbReference type="SUPFAM" id="SSF46689">
    <property type="entry name" value="Homeodomain-like"/>
    <property type="match status" value="1"/>
</dbReference>
<gene>
    <name evidence="10" type="ORF">DNHGIG_05300</name>
</gene>
<dbReference type="InterPro" id="IPR000014">
    <property type="entry name" value="PAS"/>
</dbReference>
<dbReference type="GO" id="GO:0005524">
    <property type="term" value="F:ATP binding"/>
    <property type="evidence" value="ECO:0007669"/>
    <property type="project" value="UniProtKB-KW"/>
</dbReference>
<dbReference type="PANTHER" id="PTHR32071">
    <property type="entry name" value="TRANSCRIPTIONAL REGULATORY PROTEIN"/>
    <property type="match status" value="1"/>
</dbReference>
<dbReference type="InterPro" id="IPR000700">
    <property type="entry name" value="PAS-assoc_C"/>
</dbReference>
<protein>
    <submittedName>
        <fullName evidence="10">PAS domain-containing protein</fullName>
    </submittedName>
</protein>
<dbReference type="InterPro" id="IPR025944">
    <property type="entry name" value="Sigma_54_int_dom_CS"/>
</dbReference>
<dbReference type="GO" id="GO:0043565">
    <property type="term" value="F:sequence-specific DNA binding"/>
    <property type="evidence" value="ECO:0007669"/>
    <property type="project" value="InterPro"/>
</dbReference>
<dbReference type="Gene3D" id="1.10.10.60">
    <property type="entry name" value="Homeodomain-like"/>
    <property type="match status" value="1"/>
</dbReference>
<dbReference type="Pfam" id="PF00989">
    <property type="entry name" value="PAS"/>
    <property type="match status" value="1"/>
</dbReference>
<evidence type="ECO:0000259" key="7">
    <source>
        <dbReference type="PROSITE" id="PS50045"/>
    </source>
</evidence>
<dbReference type="AlphaFoldDB" id="A0AAV4LBB2"/>
<evidence type="ECO:0000256" key="2">
    <source>
        <dbReference type="ARBA" id="ARBA00022840"/>
    </source>
</evidence>
<dbReference type="NCBIfam" id="TIGR00229">
    <property type="entry name" value="sensory_box"/>
    <property type="match status" value="1"/>
</dbReference>
<dbReference type="GO" id="GO:0006355">
    <property type="term" value="P:regulation of DNA-templated transcription"/>
    <property type="evidence" value="ECO:0007669"/>
    <property type="project" value="InterPro"/>
</dbReference>
<dbReference type="SUPFAM" id="SSF52540">
    <property type="entry name" value="P-loop containing nucleoside triphosphate hydrolases"/>
    <property type="match status" value="1"/>
</dbReference>